<accession>A0A6J6PCK6</accession>
<dbReference type="EMBL" id="CAEZXQ010000075">
    <property type="protein sequence ID" value="CAB4694114.1"/>
    <property type="molecule type" value="Genomic_DNA"/>
</dbReference>
<organism evidence="1">
    <name type="scientific">freshwater metagenome</name>
    <dbReference type="NCBI Taxonomy" id="449393"/>
    <lineage>
        <taxon>unclassified sequences</taxon>
        <taxon>metagenomes</taxon>
        <taxon>ecological metagenomes</taxon>
    </lineage>
</organism>
<name>A0A6J6PCK6_9ZZZZ</name>
<protein>
    <submittedName>
        <fullName evidence="1">Unannotated protein</fullName>
    </submittedName>
</protein>
<reference evidence="1" key="1">
    <citation type="submission" date="2020-05" db="EMBL/GenBank/DDBJ databases">
        <authorList>
            <person name="Chiriac C."/>
            <person name="Salcher M."/>
            <person name="Ghai R."/>
            <person name="Kavagutti S V."/>
        </authorList>
    </citation>
    <scope>NUCLEOTIDE SEQUENCE</scope>
</reference>
<evidence type="ECO:0000313" key="1">
    <source>
        <dbReference type="EMBL" id="CAB4694114.1"/>
    </source>
</evidence>
<proteinExistence type="predicted"/>
<sequence>MVEITGFVVFSSNSAELASLIPAILRAASITMHCKPRHKPSVGILFSRAYFNAPSFPSIPRTPKPPGTQIASTSPRLAAASLSVAQLSLGTHLMFTLAKLAKPPARSASVTDR</sequence>
<dbReference type="AlphaFoldDB" id="A0A6J6PCK6"/>
<gene>
    <name evidence="1" type="ORF">UFOPK2576_00579</name>
</gene>